<keyword evidence="1" id="KW-0812">Transmembrane</keyword>
<feature type="transmembrane region" description="Helical" evidence="1">
    <location>
        <begin position="29"/>
        <end position="50"/>
    </location>
</feature>
<comment type="caution">
    <text evidence="2">The sequence shown here is derived from an EMBL/GenBank/DDBJ whole genome shotgun (WGS) entry which is preliminary data.</text>
</comment>
<reference evidence="2" key="1">
    <citation type="submission" date="2023-03" db="EMBL/GenBank/DDBJ databases">
        <title>Massive genome expansion in bonnet fungi (Mycena s.s.) driven by repeated elements and novel gene families across ecological guilds.</title>
        <authorList>
            <consortium name="Lawrence Berkeley National Laboratory"/>
            <person name="Harder C.B."/>
            <person name="Miyauchi S."/>
            <person name="Viragh M."/>
            <person name="Kuo A."/>
            <person name="Thoen E."/>
            <person name="Andreopoulos B."/>
            <person name="Lu D."/>
            <person name="Skrede I."/>
            <person name="Drula E."/>
            <person name="Henrissat B."/>
            <person name="Morin E."/>
            <person name="Kohler A."/>
            <person name="Barry K."/>
            <person name="LaButti K."/>
            <person name="Morin E."/>
            <person name="Salamov A."/>
            <person name="Lipzen A."/>
            <person name="Mereny Z."/>
            <person name="Hegedus B."/>
            <person name="Baldrian P."/>
            <person name="Stursova M."/>
            <person name="Weitz H."/>
            <person name="Taylor A."/>
            <person name="Grigoriev I.V."/>
            <person name="Nagy L.G."/>
            <person name="Martin F."/>
            <person name="Kauserud H."/>
        </authorList>
    </citation>
    <scope>NUCLEOTIDE SEQUENCE</scope>
    <source>
        <strain evidence="2">9284</strain>
    </source>
</reference>
<keyword evidence="3" id="KW-1185">Reference proteome</keyword>
<feature type="non-terminal residue" evidence="2">
    <location>
        <position position="1"/>
    </location>
</feature>
<accession>A0AAD7BBB5</accession>
<sequence length="54" mass="6034">YGVELDVPAAVILSTFGLHAQSFSWPNTALFGIFFAVLTVVPFLTLQFFVKEKR</sequence>
<dbReference type="AlphaFoldDB" id="A0AAD7BBB5"/>
<evidence type="ECO:0000313" key="2">
    <source>
        <dbReference type="EMBL" id="KAJ7615878.1"/>
    </source>
</evidence>
<gene>
    <name evidence="2" type="ORF">FB45DRAFT_757652</name>
</gene>
<dbReference type="Proteomes" id="UP001221142">
    <property type="component" value="Unassembled WGS sequence"/>
</dbReference>
<evidence type="ECO:0000256" key="1">
    <source>
        <dbReference type="SAM" id="Phobius"/>
    </source>
</evidence>
<evidence type="ECO:0000313" key="3">
    <source>
        <dbReference type="Proteomes" id="UP001221142"/>
    </source>
</evidence>
<keyword evidence="1" id="KW-1133">Transmembrane helix</keyword>
<organism evidence="2 3">
    <name type="scientific">Roridomyces roridus</name>
    <dbReference type="NCBI Taxonomy" id="1738132"/>
    <lineage>
        <taxon>Eukaryota</taxon>
        <taxon>Fungi</taxon>
        <taxon>Dikarya</taxon>
        <taxon>Basidiomycota</taxon>
        <taxon>Agaricomycotina</taxon>
        <taxon>Agaricomycetes</taxon>
        <taxon>Agaricomycetidae</taxon>
        <taxon>Agaricales</taxon>
        <taxon>Marasmiineae</taxon>
        <taxon>Mycenaceae</taxon>
        <taxon>Roridomyces</taxon>
    </lineage>
</organism>
<keyword evidence="1" id="KW-0472">Membrane</keyword>
<dbReference type="EMBL" id="JARKIF010000023">
    <property type="protein sequence ID" value="KAJ7615878.1"/>
    <property type="molecule type" value="Genomic_DNA"/>
</dbReference>
<protein>
    <submittedName>
        <fullName evidence="2">Uncharacterized protein</fullName>
    </submittedName>
</protein>
<name>A0AAD7BBB5_9AGAR</name>
<proteinExistence type="predicted"/>